<dbReference type="EMBL" id="JAYWIO010000007">
    <property type="protein sequence ID" value="KAK7252014.1"/>
    <property type="molecule type" value="Genomic_DNA"/>
</dbReference>
<accession>A0AAN9ECS3</accession>
<gene>
    <name evidence="1" type="ORF">RIF29_35684</name>
</gene>
<dbReference type="InterPro" id="IPR053250">
    <property type="entry name" value="Glycosyltransferase_77"/>
</dbReference>
<comment type="caution">
    <text evidence="1">The sequence shown here is derived from an EMBL/GenBank/DDBJ whole genome shotgun (WGS) entry which is preliminary data.</text>
</comment>
<dbReference type="GO" id="GO:0052636">
    <property type="term" value="F:arabinosyltransferase activity"/>
    <property type="evidence" value="ECO:0007669"/>
    <property type="project" value="TreeGrafter"/>
</dbReference>
<name>A0AAN9ECS3_CROPI</name>
<keyword evidence="2" id="KW-1185">Reference proteome</keyword>
<dbReference type="Proteomes" id="UP001372338">
    <property type="component" value="Unassembled WGS sequence"/>
</dbReference>
<dbReference type="GO" id="GO:0005794">
    <property type="term" value="C:Golgi apparatus"/>
    <property type="evidence" value="ECO:0007669"/>
    <property type="project" value="TreeGrafter"/>
</dbReference>
<sequence>MKDCGLEDGQQFHYPSLSSRVTAPSLKALSLDSHPPNSEFLFKVQFDNPMTQDAYYLKVTALGHIFNISEWFGPSLSFKDENIILHSDTHAHLGENNLFSWTSFAQFTNLEDKVDFQGVGNDRMLDQVKKSWLDVQLCKEGNQDCDASNNTTVGGVLKFPNHSNEETFIEVFSSFKHVKVIQFSSVQDGFTGFSDKVRPTLPFSI</sequence>
<dbReference type="PANTHER" id="PTHR46936">
    <property type="entry name" value="ARABINOSYLTRANSFERASE XEG113"/>
    <property type="match status" value="1"/>
</dbReference>
<evidence type="ECO:0000313" key="2">
    <source>
        <dbReference type="Proteomes" id="UP001372338"/>
    </source>
</evidence>
<dbReference type="PANTHER" id="PTHR46936:SF1">
    <property type="entry name" value="ARABINOSYLTRANSFERASE XEG113"/>
    <property type="match status" value="1"/>
</dbReference>
<organism evidence="1 2">
    <name type="scientific">Crotalaria pallida</name>
    <name type="common">Smooth rattlebox</name>
    <name type="synonym">Crotalaria striata</name>
    <dbReference type="NCBI Taxonomy" id="3830"/>
    <lineage>
        <taxon>Eukaryota</taxon>
        <taxon>Viridiplantae</taxon>
        <taxon>Streptophyta</taxon>
        <taxon>Embryophyta</taxon>
        <taxon>Tracheophyta</taxon>
        <taxon>Spermatophyta</taxon>
        <taxon>Magnoliopsida</taxon>
        <taxon>eudicotyledons</taxon>
        <taxon>Gunneridae</taxon>
        <taxon>Pentapetalae</taxon>
        <taxon>rosids</taxon>
        <taxon>fabids</taxon>
        <taxon>Fabales</taxon>
        <taxon>Fabaceae</taxon>
        <taxon>Papilionoideae</taxon>
        <taxon>50 kb inversion clade</taxon>
        <taxon>genistoids sensu lato</taxon>
        <taxon>core genistoids</taxon>
        <taxon>Crotalarieae</taxon>
        <taxon>Crotalaria</taxon>
    </lineage>
</organism>
<dbReference type="GO" id="GO:0052325">
    <property type="term" value="P:cell wall pectin biosynthetic process"/>
    <property type="evidence" value="ECO:0007669"/>
    <property type="project" value="TreeGrafter"/>
</dbReference>
<protein>
    <submittedName>
        <fullName evidence="1">Uncharacterized protein</fullName>
    </submittedName>
</protein>
<reference evidence="1 2" key="1">
    <citation type="submission" date="2024-01" db="EMBL/GenBank/DDBJ databases">
        <title>The genomes of 5 underutilized Papilionoideae crops provide insights into root nodulation and disease resistanc.</title>
        <authorList>
            <person name="Yuan L."/>
        </authorList>
    </citation>
    <scope>NUCLEOTIDE SEQUENCE [LARGE SCALE GENOMIC DNA]</scope>
    <source>
        <strain evidence="1">ZHUSHIDOU_FW_LH</strain>
        <tissue evidence="1">Leaf</tissue>
    </source>
</reference>
<proteinExistence type="predicted"/>
<dbReference type="AlphaFoldDB" id="A0AAN9ECS3"/>
<evidence type="ECO:0000313" key="1">
    <source>
        <dbReference type="EMBL" id="KAK7252014.1"/>
    </source>
</evidence>